<feature type="binding site" evidence="7">
    <location>
        <position position="111"/>
    </location>
    <ligand>
        <name>Zn(2+)</name>
        <dbReference type="ChEBI" id="CHEBI:29105"/>
    </ligand>
</feature>
<dbReference type="STRING" id="489703.SAMN04488038_109146"/>
<dbReference type="NCBIfam" id="NF004314">
    <property type="entry name" value="PRK05710.1-3"/>
    <property type="match status" value="1"/>
</dbReference>
<feature type="binding site" evidence="7">
    <location>
        <begin position="17"/>
        <end position="21"/>
    </location>
    <ligand>
        <name>L-glutamate</name>
        <dbReference type="ChEBI" id="CHEBI:29985"/>
    </ligand>
</feature>
<evidence type="ECO:0000256" key="1">
    <source>
        <dbReference type="ARBA" id="ARBA00022598"/>
    </source>
</evidence>
<dbReference type="Proteomes" id="UP000199233">
    <property type="component" value="Unassembled WGS sequence"/>
</dbReference>
<evidence type="ECO:0000313" key="11">
    <source>
        <dbReference type="Proteomes" id="UP000199233"/>
    </source>
</evidence>
<evidence type="ECO:0000256" key="6">
    <source>
        <dbReference type="ARBA" id="ARBA00023146"/>
    </source>
</evidence>
<feature type="domain" description="Glutamyl/glutaminyl-tRNA synthetase class Ib catalytic" evidence="9">
    <location>
        <begin position="15"/>
        <end position="251"/>
    </location>
</feature>
<dbReference type="SUPFAM" id="SSF52374">
    <property type="entry name" value="Nucleotidylyl transferase"/>
    <property type="match status" value="1"/>
</dbReference>
<gene>
    <name evidence="7" type="primary">gluQ</name>
    <name evidence="10" type="ORF">SAMN04488038_109146</name>
</gene>
<dbReference type="GO" id="GO:0006424">
    <property type="term" value="P:glutamyl-tRNA aminoacylation"/>
    <property type="evidence" value="ECO:0007669"/>
    <property type="project" value="InterPro"/>
</dbReference>
<dbReference type="EMBL" id="FOFS01000009">
    <property type="protein sequence ID" value="SEQ68756.1"/>
    <property type="molecule type" value="Genomic_DNA"/>
</dbReference>
<reference evidence="10 11" key="1">
    <citation type="submission" date="2016-10" db="EMBL/GenBank/DDBJ databases">
        <authorList>
            <person name="de Groot N.N."/>
        </authorList>
    </citation>
    <scope>NUCLEOTIDE SEQUENCE [LARGE SCALE GENOMIC DNA]</scope>
    <source>
        <strain evidence="10 11">DSM 25927</strain>
    </source>
</reference>
<evidence type="ECO:0000256" key="2">
    <source>
        <dbReference type="ARBA" id="ARBA00022723"/>
    </source>
</evidence>
<dbReference type="EC" id="6.1.1.-" evidence="7"/>
<dbReference type="InterPro" id="IPR020058">
    <property type="entry name" value="Glu/Gln-tRNA-synth_Ib_cat-dom"/>
</dbReference>
<dbReference type="HAMAP" id="MF_01428">
    <property type="entry name" value="Glu_Q_tRNA_synth"/>
    <property type="match status" value="1"/>
</dbReference>
<evidence type="ECO:0000259" key="9">
    <source>
        <dbReference type="Pfam" id="PF00749"/>
    </source>
</evidence>
<feature type="short sequence motif" description="'KMSKS' region" evidence="7">
    <location>
        <begin position="242"/>
        <end position="246"/>
    </location>
</feature>
<dbReference type="InterPro" id="IPR014729">
    <property type="entry name" value="Rossmann-like_a/b/a_fold"/>
</dbReference>
<comment type="cofactor">
    <cofactor evidence="7">
        <name>Zn(2+)</name>
        <dbReference type="ChEBI" id="CHEBI:29105"/>
    </cofactor>
    <text evidence="7">Binds 1 zinc ion per subunit.</text>
</comment>
<feature type="binding site" evidence="7">
    <location>
        <position position="129"/>
    </location>
    <ligand>
        <name>Zn(2+)</name>
        <dbReference type="ChEBI" id="CHEBI:29105"/>
    </ligand>
</feature>
<dbReference type="NCBIfam" id="TIGR03838">
    <property type="entry name" value="queuosine_YadB"/>
    <property type="match status" value="1"/>
</dbReference>
<dbReference type="GO" id="GO:0006400">
    <property type="term" value="P:tRNA modification"/>
    <property type="evidence" value="ECO:0007669"/>
    <property type="project" value="InterPro"/>
</dbReference>
<name>A0A1H9I2F2_9GAMM</name>
<evidence type="ECO:0000256" key="4">
    <source>
        <dbReference type="ARBA" id="ARBA00022833"/>
    </source>
</evidence>
<keyword evidence="3 7" id="KW-0547">Nucleotide-binding</keyword>
<dbReference type="Gene3D" id="3.40.50.620">
    <property type="entry name" value="HUPs"/>
    <property type="match status" value="1"/>
</dbReference>
<dbReference type="PRINTS" id="PR00987">
    <property type="entry name" value="TRNASYNTHGLU"/>
</dbReference>
<dbReference type="OrthoDB" id="9807503at2"/>
<comment type="function">
    <text evidence="7">Catalyzes the tRNA-independent activation of glutamate in presence of ATP and the subsequent transfer of glutamate onto a tRNA(Asp). Glutamate is transferred on the 2-amino-5-(4,5-dihydroxy-2-cyclopenten-1-yl) moiety of the queuosine in the wobble position of the QUC anticodon.</text>
</comment>
<accession>A0A1H9I2F2</accession>
<proteinExistence type="inferred from homology"/>
<sequence>MIATAETTPAPRPYRGRFAPTPSGLLHLGSLYTALASYLDARCAGGRWLLRIDDLDVQRCQPGMADSILRQLEQHGLEWDEAPRYQSRYRELYEARLKQLRENAEVYACDCSRSDQASRLRIALDGPVYDGRCRERGLREAQHALRLRTPEGSLSFEDAIQGRVTREIGADIGDFVLRRRDGIIGYHLACAVDEAEQGISHVVRGADLLGSSFCQLLLMQTLGIRPPSYAHLPVLQDARQAKLSKQNHAPAIQALQAADNLWRCLQLLQQNPPEDLRGAAPAPLLNWAVAHWRLSRITARQALTLETPA</sequence>
<feature type="binding site" evidence="7">
    <location>
        <position position="109"/>
    </location>
    <ligand>
        <name>Zn(2+)</name>
        <dbReference type="ChEBI" id="CHEBI:29105"/>
    </ligand>
</feature>
<keyword evidence="5 7" id="KW-0067">ATP-binding</keyword>
<keyword evidence="4 7" id="KW-0862">Zinc</keyword>
<dbReference type="Pfam" id="PF00749">
    <property type="entry name" value="tRNA-synt_1c"/>
    <property type="match status" value="1"/>
</dbReference>
<dbReference type="InterPro" id="IPR022380">
    <property type="entry name" value="Glu-Q_tRNA(Asp)_Synthase"/>
</dbReference>
<comment type="similarity">
    <text evidence="7">Belongs to the class-I aminoacyl-tRNA synthetase family. GluQ subfamily.</text>
</comment>
<feature type="short sequence motif" description="'HIGH' region" evidence="7">
    <location>
        <begin position="20"/>
        <end position="30"/>
    </location>
</feature>
<protein>
    <recommendedName>
        <fullName evidence="7">Glutamyl-Q tRNA(Asp) synthetase</fullName>
        <shortName evidence="7">Glu-Q-RSs</shortName>
        <ecNumber evidence="7">6.1.1.-</ecNumber>
    </recommendedName>
</protein>
<keyword evidence="11" id="KW-1185">Reference proteome</keyword>
<dbReference type="AlphaFoldDB" id="A0A1H9I2F2"/>
<dbReference type="GO" id="GO:0005829">
    <property type="term" value="C:cytosol"/>
    <property type="evidence" value="ECO:0007669"/>
    <property type="project" value="TreeGrafter"/>
</dbReference>
<feature type="binding site" evidence="7">
    <location>
        <position position="133"/>
    </location>
    <ligand>
        <name>Zn(2+)</name>
        <dbReference type="ChEBI" id="CHEBI:29105"/>
    </ligand>
</feature>
<dbReference type="GO" id="GO:0005524">
    <property type="term" value="F:ATP binding"/>
    <property type="evidence" value="ECO:0007669"/>
    <property type="project" value="UniProtKB-KW"/>
</dbReference>
<evidence type="ECO:0000256" key="8">
    <source>
        <dbReference type="RuleBase" id="RU363037"/>
    </source>
</evidence>
<feature type="binding site" evidence="7">
    <location>
        <position position="186"/>
    </location>
    <ligand>
        <name>L-glutamate</name>
        <dbReference type="ChEBI" id="CHEBI:29985"/>
    </ligand>
</feature>
<keyword evidence="6 7" id="KW-0030">Aminoacyl-tRNA synthetase</keyword>
<keyword evidence="2 7" id="KW-0479">Metal-binding</keyword>
<dbReference type="PANTHER" id="PTHR43311:SF1">
    <property type="entry name" value="GLUTAMYL-Q TRNA(ASP) SYNTHETASE"/>
    <property type="match status" value="1"/>
</dbReference>
<evidence type="ECO:0000256" key="3">
    <source>
        <dbReference type="ARBA" id="ARBA00022741"/>
    </source>
</evidence>
<feature type="binding site" evidence="7">
    <location>
        <position position="204"/>
    </location>
    <ligand>
        <name>L-glutamate</name>
        <dbReference type="ChEBI" id="CHEBI:29985"/>
    </ligand>
</feature>
<organism evidence="10 11">
    <name type="scientific">Solimonas aquatica</name>
    <dbReference type="NCBI Taxonomy" id="489703"/>
    <lineage>
        <taxon>Bacteria</taxon>
        <taxon>Pseudomonadati</taxon>
        <taxon>Pseudomonadota</taxon>
        <taxon>Gammaproteobacteria</taxon>
        <taxon>Nevskiales</taxon>
        <taxon>Nevskiaceae</taxon>
        <taxon>Solimonas</taxon>
    </lineage>
</organism>
<evidence type="ECO:0000313" key="10">
    <source>
        <dbReference type="EMBL" id="SEQ68756.1"/>
    </source>
</evidence>
<evidence type="ECO:0000256" key="5">
    <source>
        <dbReference type="ARBA" id="ARBA00022840"/>
    </source>
</evidence>
<dbReference type="GO" id="GO:0004818">
    <property type="term" value="F:glutamate-tRNA ligase activity"/>
    <property type="evidence" value="ECO:0007669"/>
    <property type="project" value="TreeGrafter"/>
</dbReference>
<feature type="binding site" evidence="7">
    <location>
        <position position="245"/>
    </location>
    <ligand>
        <name>ATP</name>
        <dbReference type="ChEBI" id="CHEBI:30616"/>
    </ligand>
</feature>
<dbReference type="GO" id="GO:0008270">
    <property type="term" value="F:zinc ion binding"/>
    <property type="evidence" value="ECO:0007669"/>
    <property type="project" value="UniProtKB-UniRule"/>
</dbReference>
<feature type="binding site" evidence="7">
    <location>
        <position position="53"/>
    </location>
    <ligand>
        <name>L-glutamate</name>
        <dbReference type="ChEBI" id="CHEBI:29985"/>
    </ligand>
</feature>
<dbReference type="RefSeq" id="WP_093286617.1">
    <property type="nucleotide sequence ID" value="NZ_FOFS01000009.1"/>
</dbReference>
<dbReference type="InterPro" id="IPR000924">
    <property type="entry name" value="Glu/Gln-tRNA-synth"/>
</dbReference>
<dbReference type="InterPro" id="IPR049940">
    <property type="entry name" value="GluQ/Sye"/>
</dbReference>
<dbReference type="PANTHER" id="PTHR43311">
    <property type="entry name" value="GLUTAMATE--TRNA LIGASE"/>
    <property type="match status" value="1"/>
</dbReference>
<evidence type="ECO:0000256" key="7">
    <source>
        <dbReference type="HAMAP-Rule" id="MF_01428"/>
    </source>
</evidence>
<keyword evidence="8" id="KW-0648">Protein biosynthesis</keyword>
<keyword evidence="1 7" id="KW-0436">Ligase</keyword>